<comment type="subcellular location">
    <subcellularLocation>
        <location evidence="4">Cytoplasm</location>
    </subcellularLocation>
</comment>
<organism evidence="5 6">
    <name type="scientific">Pararhizobium mangrovi</name>
    <dbReference type="NCBI Taxonomy" id="2590452"/>
    <lineage>
        <taxon>Bacteria</taxon>
        <taxon>Pseudomonadati</taxon>
        <taxon>Pseudomonadota</taxon>
        <taxon>Alphaproteobacteria</taxon>
        <taxon>Hyphomicrobiales</taxon>
        <taxon>Rhizobiaceae</taxon>
        <taxon>Rhizobium/Agrobacterium group</taxon>
        <taxon>Pararhizobium</taxon>
    </lineage>
</organism>
<keyword evidence="6" id="KW-1185">Reference proteome</keyword>
<dbReference type="EMBL" id="VHLH01000022">
    <property type="protein sequence ID" value="TPW27264.1"/>
    <property type="molecule type" value="Genomic_DNA"/>
</dbReference>
<dbReference type="NCBIfam" id="NF002690">
    <property type="entry name" value="PRK02478.1"/>
    <property type="match status" value="1"/>
</dbReference>
<dbReference type="PANTHER" id="PTHR43213">
    <property type="entry name" value="BIFUNCTIONAL DTTP/UTP PYROPHOSPHATASE/METHYLTRANSFERASE PROTEIN-RELATED"/>
    <property type="match status" value="1"/>
</dbReference>
<evidence type="ECO:0000256" key="2">
    <source>
        <dbReference type="ARBA" id="ARBA00022801"/>
    </source>
</evidence>
<feature type="active site" description="Proton acceptor" evidence="4">
    <location>
        <position position="76"/>
    </location>
</feature>
<proteinExistence type="inferred from homology"/>
<gene>
    <name evidence="5" type="ORF">FJU11_11975</name>
</gene>
<dbReference type="GO" id="GO:0009117">
    <property type="term" value="P:nucleotide metabolic process"/>
    <property type="evidence" value="ECO:0007669"/>
    <property type="project" value="UniProtKB-KW"/>
</dbReference>
<comment type="function">
    <text evidence="4">Nucleoside triphosphate pyrophosphatase that hydrolyzes 7-methyl-GTP (m(7)GTP). May have a dual role in cell division arrest and in preventing the incorporation of modified nucleotides into cellular nucleic acids.</text>
</comment>
<keyword evidence="3 4" id="KW-0546">Nucleotide metabolism</keyword>
<feature type="site" description="Important for substrate specificity" evidence="4">
    <location>
        <position position="77"/>
    </location>
</feature>
<dbReference type="InterPro" id="IPR029001">
    <property type="entry name" value="ITPase-like_fam"/>
</dbReference>
<evidence type="ECO:0000313" key="5">
    <source>
        <dbReference type="EMBL" id="TPW27264.1"/>
    </source>
</evidence>
<comment type="cofactor">
    <cofactor evidence="1 4">
        <name>a divalent metal cation</name>
        <dbReference type="ChEBI" id="CHEBI:60240"/>
    </cofactor>
</comment>
<dbReference type="OrthoDB" id="9813962at2"/>
<evidence type="ECO:0000313" key="6">
    <source>
        <dbReference type="Proteomes" id="UP000320314"/>
    </source>
</evidence>
<dbReference type="HAMAP" id="MF_00528">
    <property type="entry name" value="Maf"/>
    <property type="match status" value="1"/>
</dbReference>
<dbReference type="GO" id="GO:0005737">
    <property type="term" value="C:cytoplasm"/>
    <property type="evidence" value="ECO:0007669"/>
    <property type="project" value="UniProtKB-SubCell"/>
</dbReference>
<feature type="site" description="Important for substrate specificity" evidence="4">
    <location>
        <position position="162"/>
    </location>
</feature>
<dbReference type="Pfam" id="PF02545">
    <property type="entry name" value="Maf"/>
    <property type="match status" value="1"/>
</dbReference>
<dbReference type="InterPro" id="IPR003697">
    <property type="entry name" value="Maf-like"/>
</dbReference>
<dbReference type="CDD" id="cd00555">
    <property type="entry name" value="Maf"/>
    <property type="match status" value="1"/>
</dbReference>
<evidence type="ECO:0000256" key="4">
    <source>
        <dbReference type="HAMAP-Rule" id="MF_00528"/>
    </source>
</evidence>
<keyword evidence="4" id="KW-0963">Cytoplasm</keyword>
<dbReference type="SUPFAM" id="SSF52972">
    <property type="entry name" value="ITPase-like"/>
    <property type="match status" value="1"/>
</dbReference>
<dbReference type="Gene3D" id="3.90.950.10">
    <property type="match status" value="1"/>
</dbReference>
<dbReference type="PIRSF" id="PIRSF006305">
    <property type="entry name" value="Maf"/>
    <property type="match status" value="1"/>
</dbReference>
<evidence type="ECO:0000256" key="3">
    <source>
        <dbReference type="ARBA" id="ARBA00023080"/>
    </source>
</evidence>
<comment type="caution">
    <text evidence="4">Lacks conserved residue(s) required for the propagation of feature annotation.</text>
</comment>
<sequence length="199" mass="21192">MASPIILASQSPFRRSLLENAGVDFEAIGAQIDERAVEAPLADTGLGPEDVASVLAEAKAVDVSQRRPDAIVIGADQTLSLGDEIFHKPADMEAARAHLLALSGRSHALNSALVIARGGAVEWRHSQVATMRMRVLDPGFIGRYLSATGEVALQSVGAYQYEGRGIQLFERVEGDYFAIVGLPMLPLLAKLRDMGAIDG</sequence>
<comment type="catalytic activity">
    <reaction evidence="4">
        <text>N(7)-methyl-GTP + H2O = N(7)-methyl-GMP + diphosphate + H(+)</text>
        <dbReference type="Rhea" id="RHEA:58744"/>
        <dbReference type="ChEBI" id="CHEBI:15377"/>
        <dbReference type="ChEBI" id="CHEBI:15378"/>
        <dbReference type="ChEBI" id="CHEBI:33019"/>
        <dbReference type="ChEBI" id="CHEBI:58285"/>
        <dbReference type="ChEBI" id="CHEBI:87133"/>
    </reaction>
</comment>
<protein>
    <recommendedName>
        <fullName evidence="4">7-methyl-GTP pyrophosphatase</fullName>
        <shortName evidence="4">m(7)GTP pyrophosphatase</shortName>
        <ecNumber evidence="4">3.6.1.-</ecNumber>
    </recommendedName>
</protein>
<accession>A0A506U2K0</accession>
<dbReference type="RefSeq" id="WP_141167298.1">
    <property type="nucleotide sequence ID" value="NZ_VHLH01000022.1"/>
</dbReference>
<dbReference type="Proteomes" id="UP000320314">
    <property type="component" value="Unassembled WGS sequence"/>
</dbReference>
<comment type="similarity">
    <text evidence="4">Belongs to the Maf family. YceF subfamily.</text>
</comment>
<dbReference type="GO" id="GO:0047429">
    <property type="term" value="F:nucleoside triphosphate diphosphatase activity"/>
    <property type="evidence" value="ECO:0007669"/>
    <property type="project" value="InterPro"/>
</dbReference>
<feature type="site" description="Important for substrate specificity" evidence="4">
    <location>
        <position position="13"/>
    </location>
</feature>
<evidence type="ECO:0000256" key="1">
    <source>
        <dbReference type="ARBA" id="ARBA00001968"/>
    </source>
</evidence>
<dbReference type="AlphaFoldDB" id="A0A506U2K0"/>
<dbReference type="PANTHER" id="PTHR43213:SF5">
    <property type="entry name" value="BIFUNCTIONAL DTTP_UTP PYROPHOSPHATASE_METHYLTRANSFERASE PROTEIN-RELATED"/>
    <property type="match status" value="1"/>
</dbReference>
<reference evidence="5 6" key="1">
    <citation type="submission" date="2019-06" db="EMBL/GenBank/DDBJ databases">
        <authorList>
            <person name="Li M."/>
        </authorList>
    </citation>
    <scope>NUCLEOTIDE SEQUENCE [LARGE SCALE GENOMIC DNA]</scope>
    <source>
        <strain evidence="5 6">BGMRC6574</strain>
    </source>
</reference>
<keyword evidence="2 4" id="KW-0378">Hydrolase</keyword>
<dbReference type="EC" id="3.6.1.-" evidence="4"/>
<name>A0A506U2K0_9HYPH</name>
<comment type="caution">
    <text evidence="5">The sequence shown here is derived from an EMBL/GenBank/DDBJ whole genome shotgun (WGS) entry which is preliminary data.</text>
</comment>